<accession>A0A383W2Y3</accession>
<evidence type="ECO:0000256" key="1">
    <source>
        <dbReference type="PROSITE-ProRule" id="PRU10141"/>
    </source>
</evidence>
<dbReference type="Pfam" id="PF00069">
    <property type="entry name" value="Pkinase"/>
    <property type="match status" value="1"/>
</dbReference>
<feature type="binding site" evidence="1">
    <location>
        <position position="409"/>
    </location>
    <ligand>
        <name>ATP</name>
        <dbReference type="ChEBI" id="CHEBI:30616"/>
    </ligand>
</feature>
<dbReference type="PANTHER" id="PTHR44329">
    <property type="entry name" value="SERINE/THREONINE-PROTEIN KINASE TNNI3K-RELATED"/>
    <property type="match status" value="1"/>
</dbReference>
<dbReference type="Pfam" id="PF07714">
    <property type="entry name" value="PK_Tyr_Ser-Thr"/>
    <property type="match status" value="1"/>
</dbReference>
<feature type="transmembrane region" description="Helical" evidence="3">
    <location>
        <begin position="275"/>
        <end position="296"/>
    </location>
</feature>
<feature type="region of interest" description="Disordered" evidence="2">
    <location>
        <begin position="485"/>
        <end position="518"/>
    </location>
</feature>
<keyword evidence="1" id="KW-0547">Nucleotide-binding</keyword>
<evidence type="ECO:0000256" key="2">
    <source>
        <dbReference type="SAM" id="MobiDB-lite"/>
    </source>
</evidence>
<dbReference type="PROSITE" id="PS50011">
    <property type="entry name" value="PROTEIN_KINASE_DOM"/>
    <property type="match status" value="1"/>
</dbReference>
<dbReference type="Gene3D" id="3.30.200.20">
    <property type="entry name" value="Phosphorylase Kinase, domain 1"/>
    <property type="match status" value="1"/>
</dbReference>
<dbReference type="GO" id="GO:0004674">
    <property type="term" value="F:protein serine/threonine kinase activity"/>
    <property type="evidence" value="ECO:0007669"/>
    <property type="project" value="TreeGrafter"/>
</dbReference>
<dbReference type="InterPro" id="IPR001245">
    <property type="entry name" value="Ser-Thr/Tyr_kinase_cat_dom"/>
</dbReference>
<evidence type="ECO:0000259" key="5">
    <source>
        <dbReference type="PROSITE" id="PS50011"/>
    </source>
</evidence>
<gene>
    <name evidence="6" type="ORF">BQ4739_LOCUS11704</name>
</gene>
<feature type="compositionally biased region" description="Polar residues" evidence="2">
    <location>
        <begin position="497"/>
        <end position="508"/>
    </location>
</feature>
<dbReference type="AlphaFoldDB" id="A0A383W2Y3"/>
<dbReference type="EMBL" id="FNXT01001061">
    <property type="protein sequence ID" value="SZX71570.1"/>
    <property type="molecule type" value="Genomic_DNA"/>
</dbReference>
<keyword evidence="3" id="KW-1133">Transmembrane helix</keyword>
<dbReference type="GO" id="GO:0005524">
    <property type="term" value="F:ATP binding"/>
    <property type="evidence" value="ECO:0007669"/>
    <property type="project" value="UniProtKB-UniRule"/>
</dbReference>
<feature type="compositionally biased region" description="Low complexity" evidence="2">
    <location>
        <begin position="539"/>
        <end position="569"/>
    </location>
</feature>
<keyword evidence="3" id="KW-0472">Membrane</keyword>
<evidence type="ECO:0000313" key="6">
    <source>
        <dbReference type="EMBL" id="SZX71570.1"/>
    </source>
</evidence>
<keyword evidence="7" id="KW-1185">Reference proteome</keyword>
<name>A0A383W2Y3_TETOB</name>
<keyword evidence="3" id="KW-0812">Transmembrane</keyword>
<feature type="compositionally biased region" description="Gly residues" evidence="2">
    <location>
        <begin position="997"/>
        <end position="1008"/>
    </location>
</feature>
<organism evidence="6 7">
    <name type="scientific">Tetradesmus obliquus</name>
    <name type="common">Green alga</name>
    <name type="synonym">Acutodesmus obliquus</name>
    <dbReference type="NCBI Taxonomy" id="3088"/>
    <lineage>
        <taxon>Eukaryota</taxon>
        <taxon>Viridiplantae</taxon>
        <taxon>Chlorophyta</taxon>
        <taxon>core chlorophytes</taxon>
        <taxon>Chlorophyceae</taxon>
        <taxon>CS clade</taxon>
        <taxon>Sphaeropleales</taxon>
        <taxon>Scenedesmaceae</taxon>
        <taxon>Tetradesmus</taxon>
    </lineage>
</organism>
<feature type="region of interest" description="Disordered" evidence="2">
    <location>
        <begin position="991"/>
        <end position="1017"/>
    </location>
</feature>
<dbReference type="PROSITE" id="PS00107">
    <property type="entry name" value="PROTEIN_KINASE_ATP"/>
    <property type="match status" value="1"/>
</dbReference>
<evidence type="ECO:0000313" key="7">
    <source>
        <dbReference type="Proteomes" id="UP000256970"/>
    </source>
</evidence>
<sequence length="1026" mass="107765">MGMVKNCLLAATLLVLLQAASASTVTVSNSSSNSNTTSFLAALEDQAVTQIVLADDYYSIGKSFDPFTPGGGRGPLQIKRNVTVTAAKGPDTLLDLQFVRSAVELCGSCTFIFKGFAVGNERRGPGGAVEFFLGQPGARVVFEDGTRFRPGCTTAAESGAVADATKRSIYFPHPDGKQQWTTKNVTFRGSVYPNQLMLIDHTMDDPRRVQEGRGPMGGVAVSTFNTIRVCRATVDPQCLQQRSSDACVNMLVDEVLAADAAAAAGPVASRNTAGLAAGAAVAGVVVVGAILGALLWERRRRRQKQQQQLLPLAADPSKGVLVGAGSRSRRGTLDSDDDESDMHTGVGPKRGPDAPAGGGKGWDLSWTLTTPLVPKDERDAPIELGELLGAGSFGRVFKGTWAGRVVAVKVISHDAESSDVVENEITLMLGFNHPNIVRAFHSLTYVNNNPSSKFDCKDSSTTNAISVAATTPRAVSSFTAARGPSVTSMHDMHAPSTHGSQSHVTNTPPNRPPGLRCISTSAGTLAQALPSPAAAAAAADGSGAGAHSSSSQQQQDAAAGKPPAAASSGRSEPGISSASNAQLPAAAEHQSSDTPTAADAGAASSHIVRGDRLLSGQYLMEDTWTSSYMCTKSSFGATPLGRHSSGRALLRAETWIVQEFCDVGTLDSVVSGWEGEEETDARMLERLLLLKDVASGLAVLHANNVVHGDLNARNVLVSSSSMAECGMVAKLADLGLSRAIKQHKTHRTTNTIGTMSHMPPELLRYGRMSKAVDIYAFGISMWEVYTGTPAFKKLHYGQFYELICLRNLRPLVPEGMPSDYRLLMENCWATEPTNRPTADRIIECLRYMIIERQRNLAGSRQGTPGTPLAAAAAGAPHVSRMPSLLLQPLPQRGTRLAASSEAAAAADSNSAPLHSITAPDAAAAPRRLSGSFHYGGRRSESLDFDVFGGYTAAVAFPPALYTPGGAAFDCAAAAEAGLMELDVDDDSLPADTDADAAGGGIGGKGAGGTRQLQQQSSFQENMRWFV</sequence>
<feature type="signal peptide" evidence="4">
    <location>
        <begin position="1"/>
        <end position="22"/>
    </location>
</feature>
<dbReference type="InterPro" id="IPR017441">
    <property type="entry name" value="Protein_kinase_ATP_BS"/>
</dbReference>
<keyword evidence="4" id="KW-0732">Signal</keyword>
<feature type="region of interest" description="Disordered" evidence="2">
    <location>
        <begin position="539"/>
        <end position="604"/>
    </location>
</feature>
<keyword evidence="1" id="KW-0067">ATP-binding</keyword>
<dbReference type="InterPro" id="IPR051681">
    <property type="entry name" value="Ser/Thr_Kinases-Pseudokinases"/>
</dbReference>
<evidence type="ECO:0000256" key="3">
    <source>
        <dbReference type="SAM" id="Phobius"/>
    </source>
</evidence>
<dbReference type="SUPFAM" id="SSF56112">
    <property type="entry name" value="Protein kinase-like (PK-like)"/>
    <property type="match status" value="1"/>
</dbReference>
<dbReference type="PANTHER" id="PTHR44329:SF214">
    <property type="entry name" value="PROTEIN KINASE DOMAIN-CONTAINING PROTEIN"/>
    <property type="match status" value="1"/>
</dbReference>
<dbReference type="STRING" id="3088.A0A383W2Y3"/>
<dbReference type="Gene3D" id="1.10.510.10">
    <property type="entry name" value="Transferase(Phosphotransferase) domain 1"/>
    <property type="match status" value="1"/>
</dbReference>
<feature type="domain" description="Protein kinase" evidence="5">
    <location>
        <begin position="382"/>
        <end position="848"/>
    </location>
</feature>
<dbReference type="InterPro" id="IPR011009">
    <property type="entry name" value="Kinase-like_dom_sf"/>
</dbReference>
<reference evidence="6 7" key="1">
    <citation type="submission" date="2016-10" db="EMBL/GenBank/DDBJ databases">
        <authorList>
            <person name="Cai Z."/>
        </authorList>
    </citation>
    <scope>NUCLEOTIDE SEQUENCE [LARGE SCALE GENOMIC DNA]</scope>
</reference>
<feature type="region of interest" description="Disordered" evidence="2">
    <location>
        <begin position="320"/>
        <end position="361"/>
    </location>
</feature>
<protein>
    <recommendedName>
        <fullName evidence="5">Protein kinase domain-containing protein</fullName>
    </recommendedName>
</protein>
<proteinExistence type="predicted"/>
<feature type="chain" id="PRO_5016806110" description="Protein kinase domain-containing protein" evidence="4">
    <location>
        <begin position="23"/>
        <end position="1026"/>
    </location>
</feature>
<evidence type="ECO:0000256" key="4">
    <source>
        <dbReference type="SAM" id="SignalP"/>
    </source>
</evidence>
<dbReference type="Proteomes" id="UP000256970">
    <property type="component" value="Unassembled WGS sequence"/>
</dbReference>
<dbReference type="InterPro" id="IPR000719">
    <property type="entry name" value="Prot_kinase_dom"/>
</dbReference>